<organism evidence="2 3">
    <name type="scientific">Batillaria attramentaria</name>
    <dbReference type="NCBI Taxonomy" id="370345"/>
    <lineage>
        <taxon>Eukaryota</taxon>
        <taxon>Metazoa</taxon>
        <taxon>Spiralia</taxon>
        <taxon>Lophotrochozoa</taxon>
        <taxon>Mollusca</taxon>
        <taxon>Gastropoda</taxon>
        <taxon>Caenogastropoda</taxon>
        <taxon>Sorbeoconcha</taxon>
        <taxon>Cerithioidea</taxon>
        <taxon>Batillariidae</taxon>
        <taxon>Batillaria</taxon>
    </lineage>
</organism>
<reference evidence="2 3" key="1">
    <citation type="journal article" date="2023" name="Sci. Data">
        <title>Genome assembly of the Korean intertidal mud-creeper Batillaria attramentaria.</title>
        <authorList>
            <person name="Patra A.K."/>
            <person name="Ho P.T."/>
            <person name="Jun S."/>
            <person name="Lee S.J."/>
            <person name="Kim Y."/>
            <person name="Won Y.J."/>
        </authorList>
    </citation>
    <scope>NUCLEOTIDE SEQUENCE [LARGE SCALE GENOMIC DNA]</scope>
    <source>
        <strain evidence="2">Wonlab-2016</strain>
    </source>
</reference>
<comment type="caution">
    <text evidence="2">The sequence shown here is derived from an EMBL/GenBank/DDBJ whole genome shotgun (WGS) entry which is preliminary data.</text>
</comment>
<evidence type="ECO:0000256" key="1">
    <source>
        <dbReference type="SAM" id="Phobius"/>
    </source>
</evidence>
<gene>
    <name evidence="2" type="ORF">BaRGS_00026882</name>
</gene>
<name>A0ABD0K4K5_9CAEN</name>
<proteinExistence type="predicted"/>
<dbReference type="EMBL" id="JACVVK020000255">
    <property type="protein sequence ID" value="KAK7481856.1"/>
    <property type="molecule type" value="Genomic_DNA"/>
</dbReference>
<protein>
    <submittedName>
        <fullName evidence="2">Uncharacterized protein</fullName>
    </submittedName>
</protein>
<feature type="transmembrane region" description="Helical" evidence="1">
    <location>
        <begin position="104"/>
        <end position="123"/>
    </location>
</feature>
<keyword evidence="1" id="KW-1133">Transmembrane helix</keyword>
<keyword evidence="1" id="KW-0812">Transmembrane</keyword>
<dbReference type="AlphaFoldDB" id="A0ABD0K4K5"/>
<accession>A0ABD0K4K5</accession>
<dbReference type="Proteomes" id="UP001519460">
    <property type="component" value="Unassembled WGS sequence"/>
</dbReference>
<keyword evidence="3" id="KW-1185">Reference proteome</keyword>
<evidence type="ECO:0000313" key="2">
    <source>
        <dbReference type="EMBL" id="KAK7481856.1"/>
    </source>
</evidence>
<evidence type="ECO:0000313" key="3">
    <source>
        <dbReference type="Proteomes" id="UP001519460"/>
    </source>
</evidence>
<keyword evidence="1" id="KW-0472">Membrane</keyword>
<sequence length="124" mass="14296">MDLGEALSVRLETSHDSLFCRWRLLLLLYFRVGFLSSTLDFISEDQVCLENSYHVQCMMPLTVLQTVTHLPALNFVFHSCPSQLFRVLVAFLCVYLVVKQLCCWWLVMVVLYQSAAVVVLFLLS</sequence>